<evidence type="ECO:0000313" key="12">
    <source>
        <dbReference type="Proteomes" id="UP000095287"/>
    </source>
</evidence>
<dbReference type="InterPro" id="IPR003406">
    <property type="entry name" value="Glyco_trans_14"/>
</dbReference>
<feature type="transmembrane region" description="Helical" evidence="11">
    <location>
        <begin position="12"/>
        <end position="31"/>
    </location>
</feature>
<dbReference type="AlphaFoldDB" id="A0A1I8A514"/>
<evidence type="ECO:0000256" key="1">
    <source>
        <dbReference type="ARBA" id="ARBA00004606"/>
    </source>
</evidence>
<organism evidence="12 13">
    <name type="scientific">Steinernema glaseri</name>
    <dbReference type="NCBI Taxonomy" id="37863"/>
    <lineage>
        <taxon>Eukaryota</taxon>
        <taxon>Metazoa</taxon>
        <taxon>Ecdysozoa</taxon>
        <taxon>Nematoda</taxon>
        <taxon>Chromadorea</taxon>
        <taxon>Rhabditida</taxon>
        <taxon>Tylenchina</taxon>
        <taxon>Panagrolaimomorpha</taxon>
        <taxon>Strongyloidoidea</taxon>
        <taxon>Steinernematidae</taxon>
        <taxon>Steinernema</taxon>
    </lineage>
</organism>
<comment type="subcellular location">
    <subcellularLocation>
        <location evidence="1">Membrane</location>
        <topology evidence="1">Single-pass type II membrane protein</topology>
    </subcellularLocation>
</comment>
<dbReference type="WBParaSite" id="L893_g32747.t2">
    <property type="protein sequence ID" value="L893_g32747.t2"/>
    <property type="gene ID" value="L893_g32747"/>
</dbReference>
<comment type="pathway">
    <text evidence="2">Protein modification; protein glycosylation.</text>
</comment>
<evidence type="ECO:0000256" key="8">
    <source>
        <dbReference type="ARBA" id="ARBA00023136"/>
    </source>
</evidence>
<keyword evidence="5 11" id="KW-0812">Transmembrane</keyword>
<evidence type="ECO:0000256" key="2">
    <source>
        <dbReference type="ARBA" id="ARBA00004922"/>
    </source>
</evidence>
<keyword evidence="3" id="KW-0328">Glycosyltransferase</keyword>
<keyword evidence="6" id="KW-0735">Signal-anchor</keyword>
<dbReference type="PANTHER" id="PTHR19297:SF185">
    <property type="entry name" value="BETA-1,3-GALACTOSYL-O-GLYCOSYL-GLYCOPROTEIN BETA-1,6-N-ACETYLGLUCOSAMINYLTRANSFERASE 3"/>
    <property type="match status" value="1"/>
</dbReference>
<evidence type="ECO:0000256" key="9">
    <source>
        <dbReference type="ARBA" id="ARBA00023180"/>
    </source>
</evidence>
<evidence type="ECO:0000256" key="11">
    <source>
        <dbReference type="SAM" id="Phobius"/>
    </source>
</evidence>
<sequence>MSRKFWRLARYVFLCVHFGIVYVVFTSASSAHLAAMSRKFWRLARYVFLCVHFGIVYVVFTRKIGVKQPLPEKGDTVTVRYQFPTVARNSSLDKILGGLPAYREMVNCKGIVNNDYEAVRSAKKWTYNSSNVWDSIYGARDRCEMISSTFGFAKEPLSEEEENFPLAYGMVLYSNSVQVLYMLSAIFQPQNQFCLAIDSKASSEFKKRMQTIANCFPNIHILHVPTVDWCGFNVLRAVYSCVEHLASIKSKWKYYQYLAGSDLPLKTNLEMVRIFKALKGSFNSVVADFQTYRANAAVKSSPLQPWKSSLSATFSRESAVFMVQQKKTAELLMFLQRTECSDESFWTTLAGNVKEFPMPGGFDASMVRSKLEQIFGTVAYVRGQRDFGLYQPEKYYISRFQVCLDYQPATFFCVYEAVRRRAFDPNDDFDARNYATLAGPQMMEGRSPRFLKIKSPTGNYATLAGPQMVEGRSPRFLKIKSPTGLDFF</sequence>
<dbReference type="Proteomes" id="UP000095287">
    <property type="component" value="Unplaced"/>
</dbReference>
<evidence type="ECO:0000256" key="3">
    <source>
        <dbReference type="ARBA" id="ARBA00022676"/>
    </source>
</evidence>
<accession>A0A1I8A514</accession>
<keyword evidence="7 11" id="KW-1133">Transmembrane helix</keyword>
<evidence type="ECO:0000256" key="4">
    <source>
        <dbReference type="ARBA" id="ARBA00022679"/>
    </source>
</evidence>
<dbReference type="Pfam" id="PF02485">
    <property type="entry name" value="Branch"/>
    <property type="match status" value="1"/>
</dbReference>
<evidence type="ECO:0000313" key="13">
    <source>
        <dbReference type="WBParaSite" id="L893_g32747.t2"/>
    </source>
</evidence>
<keyword evidence="9" id="KW-0325">Glycoprotein</keyword>
<evidence type="ECO:0000256" key="7">
    <source>
        <dbReference type="ARBA" id="ARBA00022989"/>
    </source>
</evidence>
<evidence type="ECO:0000256" key="6">
    <source>
        <dbReference type="ARBA" id="ARBA00022968"/>
    </source>
</evidence>
<dbReference type="GO" id="GO:0016020">
    <property type="term" value="C:membrane"/>
    <property type="evidence" value="ECO:0007669"/>
    <property type="project" value="UniProtKB-SubCell"/>
</dbReference>
<evidence type="ECO:0000256" key="10">
    <source>
        <dbReference type="ARBA" id="ARBA00038150"/>
    </source>
</evidence>
<name>A0A1I8A514_9BILA</name>
<dbReference type="GO" id="GO:0008375">
    <property type="term" value="F:acetylglucosaminyltransferase activity"/>
    <property type="evidence" value="ECO:0007669"/>
    <property type="project" value="TreeGrafter"/>
</dbReference>
<comment type="similarity">
    <text evidence="10">Belongs to the glycosyltransferase 14 family.</text>
</comment>
<evidence type="ECO:0000256" key="5">
    <source>
        <dbReference type="ARBA" id="ARBA00022692"/>
    </source>
</evidence>
<keyword evidence="4" id="KW-0808">Transferase</keyword>
<protein>
    <submittedName>
        <fullName evidence="13">Beta-1,3-galactosyl-O-glycosyl-glycoprotein beta-1,6-N-acetylglucosaminyltransferase 3</fullName>
    </submittedName>
</protein>
<keyword evidence="8 11" id="KW-0472">Membrane</keyword>
<keyword evidence="12" id="KW-1185">Reference proteome</keyword>
<proteinExistence type="inferred from homology"/>
<dbReference type="PANTHER" id="PTHR19297">
    <property type="entry name" value="GLYCOSYLTRANSFERASE 14 FAMILY MEMBER"/>
    <property type="match status" value="1"/>
</dbReference>
<reference evidence="13" key="1">
    <citation type="submission" date="2016-11" db="UniProtKB">
        <authorList>
            <consortium name="WormBaseParasite"/>
        </authorList>
    </citation>
    <scope>IDENTIFICATION</scope>
</reference>